<dbReference type="Proteomes" id="UP001484239">
    <property type="component" value="Unassembled WGS sequence"/>
</dbReference>
<comment type="caution">
    <text evidence="12">The sequence shown here is derived from an EMBL/GenBank/DDBJ whole genome shotgun (WGS) entry which is preliminary data.</text>
</comment>
<dbReference type="NCBIfam" id="TIGR01515">
    <property type="entry name" value="branching_enzym"/>
    <property type="match status" value="1"/>
</dbReference>
<evidence type="ECO:0000256" key="7">
    <source>
        <dbReference type="ARBA" id="ARBA00022679"/>
    </source>
</evidence>
<dbReference type="Pfam" id="PF22019">
    <property type="entry name" value="GlgB_N"/>
    <property type="match status" value="1"/>
</dbReference>
<proteinExistence type="inferred from homology"/>
<keyword evidence="5 10" id="KW-0321">Glycogen metabolism</keyword>
<evidence type="ECO:0000256" key="8">
    <source>
        <dbReference type="ARBA" id="ARBA00023056"/>
    </source>
</evidence>
<dbReference type="InterPro" id="IPR044143">
    <property type="entry name" value="GlgB_N_E_set_prok"/>
</dbReference>
<dbReference type="InterPro" id="IPR006407">
    <property type="entry name" value="GlgB"/>
</dbReference>
<dbReference type="EC" id="2.4.1.18" evidence="10"/>
<comment type="function">
    <text evidence="2 10">Catalyzes the formation of the alpha-1,6-glucosidic linkages in glycogen by scission of a 1,4-alpha-linked oligosaccharide from growing alpha-1,4-glucan chains and the subsequent attachment of the oligosaccharide to the alpha-1,6 position.</text>
</comment>
<evidence type="ECO:0000256" key="3">
    <source>
        <dbReference type="ARBA" id="ARBA00004964"/>
    </source>
</evidence>
<dbReference type="InterPro" id="IPR054169">
    <property type="entry name" value="GlgB_N"/>
</dbReference>
<organism evidence="12 13">
    <name type="scientific">Gaopeijia maritima</name>
    <dbReference type="NCBI Taxonomy" id="3119007"/>
    <lineage>
        <taxon>Bacteria</taxon>
        <taxon>Pseudomonadati</taxon>
        <taxon>Gemmatimonadota</taxon>
        <taxon>Longimicrobiia</taxon>
        <taxon>Gaopeijiales</taxon>
        <taxon>Gaopeijiaceae</taxon>
        <taxon>Gaopeijia</taxon>
    </lineage>
</organism>
<dbReference type="InterPro" id="IPR006048">
    <property type="entry name" value="A-amylase/branching_C"/>
</dbReference>
<comment type="pathway">
    <text evidence="3 10">Glycan biosynthesis; glycogen biosynthesis.</text>
</comment>
<dbReference type="PANTHER" id="PTHR43651:SF3">
    <property type="entry name" value="1,4-ALPHA-GLUCAN-BRANCHING ENZYME"/>
    <property type="match status" value="1"/>
</dbReference>
<evidence type="ECO:0000256" key="9">
    <source>
        <dbReference type="ARBA" id="ARBA00023277"/>
    </source>
</evidence>
<dbReference type="CDD" id="cd02855">
    <property type="entry name" value="E_set_GBE_prok_N"/>
    <property type="match status" value="1"/>
</dbReference>
<gene>
    <name evidence="10 12" type="primary">glgB</name>
    <name evidence="12" type="ORF">WI372_16290</name>
</gene>
<dbReference type="EMBL" id="JBBHLI010000012">
    <property type="protein sequence ID" value="MEK9502554.1"/>
    <property type="molecule type" value="Genomic_DNA"/>
</dbReference>
<sequence>MSLPDPFAALAQARHSTPFDVLGLHPGTRGGWVVRIRAPWATNPRVWPESGAAVAMREVAEGVFEAEFAEAERPFAYRLCATDPTGRTVWWHDPYRFPPTLDEARIEAILEGVEVRQQEVLGAHPMEIEGVSGTRFAVWAPHAVAVSVVGSHNGWDPTLHPMRPRGATGVWELFLPEVGPGTLYKYHIATRPRGAHIKADPVGFQMELRPATASVVTAPPSFSWSDADWIAKRGPAREGSVPISIYEVHLGSWRRTGSQGWLGYRELAETLLPYVKELGFTHVELMPVMEHPLDESWGYQTVGYFAPTSRFGGADALRAFVDRAHALGLGVILDWVPAHFPTDAHGLGRFDGSALYEHPDPRRGFHPDWGTYVFDVSRPEVRSFLISSALYWMESFHADGLRVDAVASMLYLDYSREEGQWIPNERGGRENLDAVAFFRQLNDVVHESVPGALMIAEESTAWPAVSHGTDRGGLGFDQKWNMGWMNDTLEYFSADPLFRKGLHEKLTFGLTYAFSERFALPLSHDEVVHGKRSLIGRMPGDYEQQFAHLRLLYGWQWLQPGKKLLFMGGEFGQWTEWDVGRGLDWPLLDHPAHRGVQRWVQALNQLYLREPALHALDFRPEGFEWLQVDEREASVASWLRWTPEWKDFVLVVANFTPVDRPEWAVPAPFAGRYRCILDSDREMFGGGGRDPVGRVQTVDEPLHGRAQRLVLDLPGLSVRVFRRENEAAPVRTRRR</sequence>
<dbReference type="NCBIfam" id="NF008967">
    <property type="entry name" value="PRK12313.1"/>
    <property type="match status" value="1"/>
</dbReference>
<dbReference type="Gene3D" id="2.60.40.1180">
    <property type="entry name" value="Golgi alpha-mannosidase II"/>
    <property type="match status" value="1"/>
</dbReference>
<reference evidence="12 13" key="1">
    <citation type="submission" date="2024-02" db="EMBL/GenBank/DDBJ databases">
        <title>A novel Gemmatimonadota bacterium.</title>
        <authorList>
            <person name="Du Z.-J."/>
            <person name="Ye Y.-Q."/>
        </authorList>
    </citation>
    <scope>NUCLEOTIDE SEQUENCE [LARGE SCALE GENOMIC DNA]</scope>
    <source>
        <strain evidence="12 13">DH-20</strain>
    </source>
</reference>
<comment type="catalytic activity">
    <reaction evidence="1 10">
        <text>Transfers a segment of a (1-&gt;4)-alpha-D-glucan chain to a primary hydroxy group in a similar glucan chain.</text>
        <dbReference type="EC" id="2.4.1.18"/>
    </reaction>
</comment>
<accession>A0ABU9ECV6</accession>
<evidence type="ECO:0000256" key="10">
    <source>
        <dbReference type="HAMAP-Rule" id="MF_00685"/>
    </source>
</evidence>
<dbReference type="SMART" id="SM00642">
    <property type="entry name" value="Aamy"/>
    <property type="match status" value="1"/>
</dbReference>
<keyword evidence="9 10" id="KW-0119">Carbohydrate metabolism</keyword>
<dbReference type="PANTHER" id="PTHR43651">
    <property type="entry name" value="1,4-ALPHA-GLUCAN-BRANCHING ENZYME"/>
    <property type="match status" value="1"/>
</dbReference>
<dbReference type="InterPro" id="IPR017853">
    <property type="entry name" value="GH"/>
</dbReference>
<dbReference type="RefSeq" id="WP_405282597.1">
    <property type="nucleotide sequence ID" value="NZ_CP144380.1"/>
</dbReference>
<evidence type="ECO:0000256" key="1">
    <source>
        <dbReference type="ARBA" id="ARBA00000826"/>
    </source>
</evidence>
<comment type="subunit">
    <text evidence="10">Monomer.</text>
</comment>
<keyword evidence="6 10" id="KW-0328">Glycosyltransferase</keyword>
<keyword evidence="13" id="KW-1185">Reference proteome</keyword>
<dbReference type="InterPro" id="IPR004193">
    <property type="entry name" value="Glyco_hydro_13_N"/>
</dbReference>
<evidence type="ECO:0000256" key="5">
    <source>
        <dbReference type="ARBA" id="ARBA00022600"/>
    </source>
</evidence>
<dbReference type="InterPro" id="IPR013780">
    <property type="entry name" value="Glyco_hydro_b"/>
</dbReference>
<name>A0ABU9ECV6_9BACT</name>
<dbReference type="NCBIfam" id="NF003811">
    <property type="entry name" value="PRK05402.1"/>
    <property type="match status" value="1"/>
</dbReference>
<evidence type="ECO:0000256" key="6">
    <source>
        <dbReference type="ARBA" id="ARBA00022676"/>
    </source>
</evidence>
<dbReference type="Gene3D" id="3.20.20.80">
    <property type="entry name" value="Glycosidases"/>
    <property type="match status" value="1"/>
</dbReference>
<evidence type="ECO:0000313" key="13">
    <source>
        <dbReference type="Proteomes" id="UP001484239"/>
    </source>
</evidence>
<feature type="domain" description="Glycosyl hydrolase family 13 catalytic" evidence="11">
    <location>
        <begin position="247"/>
        <end position="609"/>
    </location>
</feature>
<evidence type="ECO:0000256" key="2">
    <source>
        <dbReference type="ARBA" id="ARBA00002953"/>
    </source>
</evidence>
<feature type="active site" description="Proton donor" evidence="10">
    <location>
        <position position="457"/>
    </location>
</feature>
<dbReference type="InterPro" id="IPR037439">
    <property type="entry name" value="Branching_enzy"/>
</dbReference>
<dbReference type="Pfam" id="PF02806">
    <property type="entry name" value="Alpha-amylase_C"/>
    <property type="match status" value="1"/>
</dbReference>
<dbReference type="PIRSF" id="PIRSF000463">
    <property type="entry name" value="GlgB"/>
    <property type="match status" value="1"/>
</dbReference>
<dbReference type="HAMAP" id="MF_00685">
    <property type="entry name" value="GlgB"/>
    <property type="match status" value="1"/>
</dbReference>
<evidence type="ECO:0000259" key="11">
    <source>
        <dbReference type="SMART" id="SM00642"/>
    </source>
</evidence>
<dbReference type="Pfam" id="PF00128">
    <property type="entry name" value="Alpha-amylase"/>
    <property type="match status" value="1"/>
</dbReference>
<dbReference type="Gene3D" id="2.60.40.10">
    <property type="entry name" value="Immunoglobulins"/>
    <property type="match status" value="2"/>
</dbReference>
<dbReference type="InterPro" id="IPR006047">
    <property type="entry name" value="GH13_cat_dom"/>
</dbReference>
<dbReference type="CDD" id="cd11322">
    <property type="entry name" value="AmyAc_Glg_BE"/>
    <property type="match status" value="1"/>
</dbReference>
<evidence type="ECO:0000313" key="12">
    <source>
        <dbReference type="EMBL" id="MEK9502554.1"/>
    </source>
</evidence>
<dbReference type="SUPFAM" id="SSF51445">
    <property type="entry name" value="(Trans)glycosidases"/>
    <property type="match status" value="1"/>
</dbReference>
<evidence type="ECO:0000256" key="4">
    <source>
        <dbReference type="ARBA" id="ARBA00009000"/>
    </source>
</evidence>
<comment type="similarity">
    <text evidence="4 10">Belongs to the glycosyl hydrolase 13 family. GlgB subfamily.</text>
</comment>
<dbReference type="SUPFAM" id="SSF51011">
    <property type="entry name" value="Glycosyl hydrolase domain"/>
    <property type="match status" value="1"/>
</dbReference>
<protein>
    <recommendedName>
        <fullName evidence="10">1,4-alpha-glucan branching enzyme GlgB</fullName>
        <ecNumber evidence="10">2.4.1.18</ecNumber>
    </recommendedName>
    <alternativeName>
        <fullName evidence="10">1,4-alpha-D-glucan:1,4-alpha-D-glucan 6-glucosyl-transferase</fullName>
    </alternativeName>
    <alternativeName>
        <fullName evidence="10">Alpha-(1-&gt;4)-glucan branching enzyme</fullName>
    </alternativeName>
    <alternativeName>
        <fullName evidence="10">Glycogen branching enzyme</fullName>
        <shortName evidence="10">BE</shortName>
    </alternativeName>
</protein>
<keyword evidence="7 10" id="KW-0808">Transferase</keyword>
<dbReference type="SUPFAM" id="SSF81296">
    <property type="entry name" value="E set domains"/>
    <property type="match status" value="2"/>
</dbReference>
<dbReference type="Pfam" id="PF02922">
    <property type="entry name" value="CBM_48"/>
    <property type="match status" value="1"/>
</dbReference>
<feature type="active site" description="Nucleophile" evidence="10">
    <location>
        <position position="404"/>
    </location>
</feature>
<dbReference type="InterPro" id="IPR014756">
    <property type="entry name" value="Ig_E-set"/>
</dbReference>
<dbReference type="GO" id="GO:0003844">
    <property type="term" value="F:1,4-alpha-glucan branching enzyme activity"/>
    <property type="evidence" value="ECO:0007669"/>
    <property type="project" value="UniProtKB-EC"/>
</dbReference>
<keyword evidence="8 10" id="KW-0320">Glycogen biosynthesis</keyword>
<dbReference type="InterPro" id="IPR013783">
    <property type="entry name" value="Ig-like_fold"/>
</dbReference>